<dbReference type="EC" id="1.8.1.14" evidence="9"/>
<comment type="similarity">
    <text evidence="2">Belongs to the class-III pyridine nucleotide-disulfide oxidoreductase family.</text>
</comment>
<dbReference type="GO" id="GO:0050451">
    <property type="term" value="F:CoA-disulfide reductase (NADPH) activity"/>
    <property type="evidence" value="ECO:0007669"/>
    <property type="project" value="UniProtKB-EC"/>
</dbReference>
<evidence type="ECO:0000256" key="5">
    <source>
        <dbReference type="ARBA" id="ARBA00023002"/>
    </source>
</evidence>
<evidence type="ECO:0000259" key="7">
    <source>
        <dbReference type="Pfam" id="PF02852"/>
    </source>
</evidence>
<dbReference type="NCBIfam" id="NF007123">
    <property type="entry name" value="PRK09564.1"/>
    <property type="match status" value="1"/>
</dbReference>
<dbReference type="PANTHER" id="PTHR43429">
    <property type="entry name" value="PYRIDINE NUCLEOTIDE-DISULFIDE OXIDOREDUCTASE DOMAIN-CONTAINING"/>
    <property type="match status" value="1"/>
</dbReference>
<gene>
    <name evidence="9" type="ORF">BR63_09765</name>
</gene>
<evidence type="ECO:0000259" key="8">
    <source>
        <dbReference type="Pfam" id="PF07992"/>
    </source>
</evidence>
<dbReference type="OrthoDB" id="9807946at2"/>
<dbReference type="Pfam" id="PF02852">
    <property type="entry name" value="Pyr_redox_dim"/>
    <property type="match status" value="1"/>
</dbReference>
<dbReference type="SUPFAM" id="SSF51905">
    <property type="entry name" value="FAD/NAD(P)-binding domain"/>
    <property type="match status" value="1"/>
</dbReference>
<proteinExistence type="inferred from homology"/>
<sequence>MTKLVVIGGVAAGMSAASKARRTNQGMEIEVYTDEEYISYAGCGLPYFVAGMVQEERKLIARTKEQFVRQGIKVFTNHKVLSILPTEMQIIVVDSEGAEKKVNYDKLVIATGARAFVPPLPGKELDNVFTVKSIPSARRIKEQMQSEQVKNIVIVGGGYIGLEMAEAFAAWKKQITIVELAPQLLGNIDEDMAALVEEYLVKEGVQIRKGEKVLALEGQDQVRKVVTDKGEIPADLVILAIGIQPNSELAAEAGIQLGVKKAIKVNKYMETNIPNIYAAGDCATAYHLLYQDDAYIPLGTTANKQGKVAGENAAGGKAEFAGIVGTAIIKVLDLEIGRTGLSKREAQQLGREVQEIKVEAYTKAHFYPGSQAATIKLLIEKASQKIVGAQIVGGAGAGKRIDVLAVAVQLGLTPFALSELDLSYAPPFSPVWDPVLTVANVAVGELEKKA</sequence>
<feature type="domain" description="FAD/NAD(P)-binding" evidence="8">
    <location>
        <begin position="3"/>
        <end position="306"/>
    </location>
</feature>
<keyword evidence="3" id="KW-0285">Flavoprotein</keyword>
<evidence type="ECO:0000256" key="4">
    <source>
        <dbReference type="ARBA" id="ARBA00022827"/>
    </source>
</evidence>
<dbReference type="Proteomes" id="UP000515847">
    <property type="component" value="Chromosome"/>
</dbReference>
<keyword evidence="6" id="KW-0676">Redox-active center</keyword>
<keyword evidence="4" id="KW-0274">FAD</keyword>
<dbReference type="EMBL" id="CP045798">
    <property type="protein sequence ID" value="QNB46568.1"/>
    <property type="molecule type" value="Genomic_DNA"/>
</dbReference>
<evidence type="ECO:0000256" key="3">
    <source>
        <dbReference type="ARBA" id="ARBA00022630"/>
    </source>
</evidence>
<dbReference type="InterPro" id="IPR036188">
    <property type="entry name" value="FAD/NAD-bd_sf"/>
</dbReference>
<keyword evidence="10" id="KW-1185">Reference proteome</keyword>
<dbReference type="PRINTS" id="PR00411">
    <property type="entry name" value="PNDRDTASEI"/>
</dbReference>
<dbReference type="RefSeq" id="WP_034421572.1">
    <property type="nucleotide sequence ID" value="NZ_CP045798.1"/>
</dbReference>
<accession>A0A7G6E3B4</accession>
<dbReference type="InterPro" id="IPR023753">
    <property type="entry name" value="FAD/NAD-binding_dom"/>
</dbReference>
<dbReference type="SUPFAM" id="SSF55424">
    <property type="entry name" value="FAD/NAD-linked reductases, dimerisation (C-terminal) domain"/>
    <property type="match status" value="1"/>
</dbReference>
<dbReference type="KEGG" id="tfr:BR63_09765"/>
<evidence type="ECO:0000313" key="9">
    <source>
        <dbReference type="EMBL" id="QNB46568.1"/>
    </source>
</evidence>
<dbReference type="PRINTS" id="PR00368">
    <property type="entry name" value="FADPNR"/>
</dbReference>
<feature type="domain" description="Pyridine nucleotide-disulphide oxidoreductase dimerisation" evidence="7">
    <location>
        <begin position="328"/>
        <end position="430"/>
    </location>
</feature>
<evidence type="ECO:0000256" key="1">
    <source>
        <dbReference type="ARBA" id="ARBA00001974"/>
    </source>
</evidence>
<evidence type="ECO:0000313" key="10">
    <source>
        <dbReference type="Proteomes" id="UP000515847"/>
    </source>
</evidence>
<dbReference type="PANTHER" id="PTHR43429:SF1">
    <property type="entry name" value="NAD(P)H SULFUR OXIDOREDUCTASE (COA-DEPENDENT)"/>
    <property type="match status" value="1"/>
</dbReference>
<dbReference type="Gene3D" id="3.50.50.60">
    <property type="entry name" value="FAD/NAD(P)-binding domain"/>
    <property type="match status" value="2"/>
</dbReference>
<name>A0A7G6E3B4_THEFR</name>
<dbReference type="InterPro" id="IPR004099">
    <property type="entry name" value="Pyr_nucl-diS_OxRdtase_dimer"/>
</dbReference>
<comment type="cofactor">
    <cofactor evidence="1">
        <name>FAD</name>
        <dbReference type="ChEBI" id="CHEBI:57692"/>
    </cofactor>
</comment>
<dbReference type="Pfam" id="PF07992">
    <property type="entry name" value="Pyr_redox_2"/>
    <property type="match status" value="1"/>
</dbReference>
<organism evidence="9 10">
    <name type="scientific">Thermanaerosceptrum fracticalcis</name>
    <dbReference type="NCBI Taxonomy" id="1712410"/>
    <lineage>
        <taxon>Bacteria</taxon>
        <taxon>Bacillati</taxon>
        <taxon>Bacillota</taxon>
        <taxon>Clostridia</taxon>
        <taxon>Eubacteriales</taxon>
        <taxon>Peptococcaceae</taxon>
        <taxon>Thermanaerosceptrum</taxon>
    </lineage>
</organism>
<reference evidence="9 10" key="1">
    <citation type="journal article" date="2019" name="Front. Microbiol.">
        <title>Thermoanaerosceptrum fracticalcis gen. nov. sp. nov., a Novel Fumarate-Fermenting Microorganism From a Deep Fractured Carbonate Aquifer of the US Great Basin.</title>
        <authorList>
            <person name="Hamilton-Brehm S.D."/>
            <person name="Stewart L.E."/>
            <person name="Zavarin M."/>
            <person name="Caldwell M."/>
            <person name="Lawson P.A."/>
            <person name="Onstott T.C."/>
            <person name="Grzymski J."/>
            <person name="Neveux I."/>
            <person name="Lollar B.S."/>
            <person name="Russell C.E."/>
            <person name="Moser D.P."/>
        </authorList>
    </citation>
    <scope>NUCLEOTIDE SEQUENCE [LARGE SCALE GENOMIC DNA]</scope>
    <source>
        <strain evidence="9 10">DRI-13</strain>
    </source>
</reference>
<dbReference type="AlphaFoldDB" id="A0A7G6E3B4"/>
<evidence type="ECO:0000256" key="2">
    <source>
        <dbReference type="ARBA" id="ARBA00009130"/>
    </source>
</evidence>
<protein>
    <submittedName>
        <fullName evidence="9">CoA-disulfide reductase</fullName>
        <ecNumber evidence="9">1.8.1.14</ecNumber>
    </submittedName>
</protein>
<dbReference type="InterPro" id="IPR050260">
    <property type="entry name" value="FAD-bd_OxRdtase"/>
</dbReference>
<dbReference type="InterPro" id="IPR016156">
    <property type="entry name" value="FAD/NAD-linked_Rdtase_dimer_sf"/>
</dbReference>
<keyword evidence="5 9" id="KW-0560">Oxidoreductase</keyword>
<evidence type="ECO:0000256" key="6">
    <source>
        <dbReference type="ARBA" id="ARBA00023284"/>
    </source>
</evidence>